<protein>
    <submittedName>
        <fullName evidence="1">Glycerate dehydrogenase</fullName>
    </submittedName>
</protein>
<proteinExistence type="predicted"/>
<reference evidence="1 2" key="1">
    <citation type="journal article" date="2022" name="New Phytol.">
        <title>Ecological generalism drives hyperdiversity of secondary metabolite gene clusters in xylarialean endophytes.</title>
        <authorList>
            <person name="Franco M.E.E."/>
            <person name="Wisecaver J.H."/>
            <person name="Arnold A.E."/>
            <person name="Ju Y.M."/>
            <person name="Slot J.C."/>
            <person name="Ahrendt S."/>
            <person name="Moore L.P."/>
            <person name="Eastman K.E."/>
            <person name="Scott K."/>
            <person name="Konkel Z."/>
            <person name="Mondo S.J."/>
            <person name="Kuo A."/>
            <person name="Hayes R.D."/>
            <person name="Haridas S."/>
            <person name="Andreopoulos B."/>
            <person name="Riley R."/>
            <person name="LaButti K."/>
            <person name="Pangilinan J."/>
            <person name="Lipzen A."/>
            <person name="Amirebrahimi M."/>
            <person name="Yan J."/>
            <person name="Adam C."/>
            <person name="Keymanesh K."/>
            <person name="Ng V."/>
            <person name="Louie K."/>
            <person name="Northen T."/>
            <person name="Drula E."/>
            <person name="Henrissat B."/>
            <person name="Hsieh H.M."/>
            <person name="Youens-Clark K."/>
            <person name="Lutzoni F."/>
            <person name="Miadlikowska J."/>
            <person name="Eastwood D.C."/>
            <person name="Hamelin R.C."/>
            <person name="Grigoriev I.V."/>
            <person name="U'Ren J.M."/>
        </authorList>
    </citation>
    <scope>NUCLEOTIDE SEQUENCE [LARGE SCALE GENOMIC DNA]</scope>
    <source>
        <strain evidence="1 2">CBS 119005</strain>
    </source>
</reference>
<comment type="caution">
    <text evidence="1">The sequence shown here is derived from an EMBL/GenBank/DDBJ whole genome shotgun (WGS) entry which is preliminary data.</text>
</comment>
<accession>A0ACB9YG21</accession>
<sequence>MGASKIKSLLTLQNGSSMRFPYRSWRTRIKHKVPCAMPPTKLLATRARPSMAILDDYLDIAKPHFSHISPGELSITAFHESLPAFNHPQTSDSSRQAIVDRLKPFTIISSMRERTPFPKELLRELPNLKLLLATGTQFETFDLAAAAELGVSVAAAPGRGRTDGKPSHRPVRPRLDIKKGGSHPTTQHAWALILALARNVAADDAAMKGPAKAWQSQLALGLTGTTLGVVGLGRLGAAVARIGTLAWGMRVVCWSENLTQEKANRKAEEVGLPAYGGSPLDPDAPTFAAVAKDELFTTADVVSLHYVLSERSRGIVGAKELDQMKESALLVNTSRGPLIHDAALYDALENGRIRGAALDVYDVEPLPDDSPWRSTVWGTQGRSNLIITPHMGYVEDGIMHTWYEETAENLERWLRGEALLHRLN</sequence>
<evidence type="ECO:0000313" key="2">
    <source>
        <dbReference type="Proteomes" id="UP001497700"/>
    </source>
</evidence>
<dbReference type="EMBL" id="MU393754">
    <property type="protein sequence ID" value="KAI4858505.1"/>
    <property type="molecule type" value="Genomic_DNA"/>
</dbReference>
<keyword evidence="2" id="KW-1185">Reference proteome</keyword>
<name>A0ACB9YG21_9PEZI</name>
<dbReference type="Proteomes" id="UP001497700">
    <property type="component" value="Unassembled WGS sequence"/>
</dbReference>
<evidence type="ECO:0000313" key="1">
    <source>
        <dbReference type="EMBL" id="KAI4858505.1"/>
    </source>
</evidence>
<gene>
    <name evidence="1" type="ORF">F4820DRAFT_442329</name>
</gene>
<organism evidence="1 2">
    <name type="scientific">Hypoxylon rubiginosum</name>
    <dbReference type="NCBI Taxonomy" id="110542"/>
    <lineage>
        <taxon>Eukaryota</taxon>
        <taxon>Fungi</taxon>
        <taxon>Dikarya</taxon>
        <taxon>Ascomycota</taxon>
        <taxon>Pezizomycotina</taxon>
        <taxon>Sordariomycetes</taxon>
        <taxon>Xylariomycetidae</taxon>
        <taxon>Xylariales</taxon>
        <taxon>Hypoxylaceae</taxon>
        <taxon>Hypoxylon</taxon>
    </lineage>
</organism>